<feature type="non-terminal residue" evidence="7">
    <location>
        <position position="114"/>
    </location>
</feature>
<dbReference type="InterPro" id="IPR033479">
    <property type="entry name" value="dCache_1"/>
</dbReference>
<keyword evidence="2" id="KW-1003">Cell membrane</keyword>
<reference evidence="7 8" key="1">
    <citation type="submission" date="2017-10" db="EMBL/GenBank/DDBJ databases">
        <title>Extensive intraspecific genome diversity in a model arbuscular mycorrhizal fungus.</title>
        <authorList>
            <person name="Chen E.C.H."/>
            <person name="Morin E."/>
            <person name="Baudet D."/>
            <person name="Noel J."/>
            <person name="Ndikumana S."/>
            <person name="Charron P."/>
            <person name="St-Onge C."/>
            <person name="Giorgi J."/>
            <person name="Grigoriev I.V."/>
            <person name="Roux C."/>
            <person name="Martin F.M."/>
            <person name="Corradi N."/>
        </authorList>
    </citation>
    <scope>NUCLEOTIDE SEQUENCE [LARGE SCALE GENOMIC DNA]</scope>
    <source>
        <strain evidence="7 8">A1</strain>
    </source>
</reference>
<evidence type="ECO:0000256" key="2">
    <source>
        <dbReference type="ARBA" id="ARBA00022475"/>
    </source>
</evidence>
<evidence type="ECO:0000256" key="5">
    <source>
        <dbReference type="ARBA" id="ARBA00023136"/>
    </source>
</evidence>
<gene>
    <name evidence="7" type="ORF">RhiirA1_484221</name>
</gene>
<dbReference type="Gene3D" id="3.30.450.20">
    <property type="entry name" value="PAS domain"/>
    <property type="match status" value="1"/>
</dbReference>
<dbReference type="InterPro" id="IPR029151">
    <property type="entry name" value="Sensor-like_sf"/>
</dbReference>
<evidence type="ECO:0000256" key="3">
    <source>
        <dbReference type="ARBA" id="ARBA00022692"/>
    </source>
</evidence>
<feature type="domain" description="Cache" evidence="6">
    <location>
        <begin position="6"/>
        <end position="112"/>
    </location>
</feature>
<dbReference type="Proteomes" id="UP000232688">
    <property type="component" value="Unassembled WGS sequence"/>
</dbReference>
<dbReference type="SUPFAM" id="SSF103190">
    <property type="entry name" value="Sensory domain-like"/>
    <property type="match status" value="1"/>
</dbReference>
<dbReference type="GO" id="GO:0005886">
    <property type="term" value="C:plasma membrane"/>
    <property type="evidence" value="ECO:0007669"/>
    <property type="project" value="UniProtKB-SubCell"/>
</dbReference>
<dbReference type="VEuPathDB" id="FungiDB:RhiirA1_484221"/>
<keyword evidence="3" id="KW-0812">Transmembrane</keyword>
<comment type="caution">
    <text evidence="7">The sequence shown here is derived from an EMBL/GenBank/DDBJ whole genome shotgun (WGS) entry which is preliminary data.</text>
</comment>
<dbReference type="EMBL" id="LLXH01008055">
    <property type="protein sequence ID" value="PKC51234.1"/>
    <property type="molecule type" value="Genomic_DNA"/>
</dbReference>
<keyword evidence="5" id="KW-0472">Membrane</keyword>
<reference evidence="7 8" key="2">
    <citation type="submission" date="2017-10" db="EMBL/GenBank/DDBJ databases">
        <title>Genome analyses suggest a sexual origin of heterokaryosis in a supposedly ancient asexual fungus.</title>
        <authorList>
            <person name="Corradi N."/>
            <person name="Sedzielewska K."/>
            <person name="Noel J."/>
            <person name="Charron P."/>
            <person name="Farinelli L."/>
            <person name="Marton T."/>
            <person name="Kruger M."/>
            <person name="Pelin A."/>
            <person name="Brachmann A."/>
            <person name="Corradi N."/>
        </authorList>
    </citation>
    <scope>NUCLEOTIDE SEQUENCE [LARGE SCALE GENOMIC DNA]</scope>
    <source>
        <strain evidence="7 8">A1</strain>
    </source>
</reference>
<dbReference type="Pfam" id="PF02743">
    <property type="entry name" value="dCache_1"/>
    <property type="match status" value="1"/>
</dbReference>
<evidence type="ECO:0000256" key="1">
    <source>
        <dbReference type="ARBA" id="ARBA00004651"/>
    </source>
</evidence>
<dbReference type="AlphaFoldDB" id="A0A2N0QJL7"/>
<keyword evidence="4" id="KW-1133">Transmembrane helix</keyword>
<evidence type="ECO:0000313" key="8">
    <source>
        <dbReference type="Proteomes" id="UP000232688"/>
    </source>
</evidence>
<name>A0A2N0QJL7_9GLOM</name>
<organism evidence="7 8">
    <name type="scientific">Rhizophagus irregularis</name>
    <dbReference type="NCBI Taxonomy" id="588596"/>
    <lineage>
        <taxon>Eukaryota</taxon>
        <taxon>Fungi</taxon>
        <taxon>Fungi incertae sedis</taxon>
        <taxon>Mucoromycota</taxon>
        <taxon>Glomeromycotina</taxon>
        <taxon>Glomeromycetes</taxon>
        <taxon>Glomerales</taxon>
        <taxon>Glomeraceae</taxon>
        <taxon>Rhizophagus</taxon>
    </lineage>
</organism>
<protein>
    <recommendedName>
        <fullName evidence="6">Cache domain-containing protein</fullName>
    </recommendedName>
</protein>
<evidence type="ECO:0000313" key="7">
    <source>
        <dbReference type="EMBL" id="PKC51234.1"/>
    </source>
</evidence>
<comment type="subcellular location">
    <subcellularLocation>
        <location evidence="1">Cell membrane</location>
        <topology evidence="1">Multi-pass membrane protein</topology>
    </subcellularLocation>
</comment>
<evidence type="ECO:0000259" key="6">
    <source>
        <dbReference type="Pfam" id="PF02743"/>
    </source>
</evidence>
<accession>A0A2N0QJL7</accession>
<evidence type="ECO:0000256" key="4">
    <source>
        <dbReference type="ARBA" id="ARBA00022989"/>
    </source>
</evidence>
<sequence>MSTFEEASSIYFSTGEYTIIEPHFDGINELDIKTRPWYIDSIKNPNGVIWSSPYVDAATGEFAITGSKAVKNGDRIIGVIGVDLLLSGLTNMVSTVDLGYEGYPIIIDSTGTAV</sequence>
<proteinExistence type="predicted"/>